<proteinExistence type="predicted"/>
<gene>
    <name evidence="1" type="ORF">B4167_2235</name>
</gene>
<reference evidence="1 2" key="1">
    <citation type="submission" date="2015-01" db="EMBL/GenBank/DDBJ databases">
        <title>Draft Genome Sequences of Four Bacillus thermoamylovorans Strains, Isolated From Food Products.</title>
        <authorList>
            <person name="Krawcyk A.O."/>
            <person name="Berendsen E.M."/>
            <person name="Eijlander R.T."/>
            <person name="de Jong A."/>
            <person name="Wells-Bennik M."/>
            <person name="Kuipers O.P."/>
        </authorList>
    </citation>
    <scope>NUCLEOTIDE SEQUENCE [LARGE SCALE GENOMIC DNA]</scope>
    <source>
        <strain evidence="1 2">B4167</strain>
    </source>
</reference>
<dbReference type="EMBL" id="JXLU01000050">
    <property type="protein sequence ID" value="KIO73311.1"/>
    <property type="molecule type" value="Genomic_DNA"/>
</dbReference>
<sequence>METKERQQELKKLLVTTYFQVYTEKEMTLKKLWIILRIN</sequence>
<accession>A0ABD4A8C3</accession>
<name>A0ABD4A8C3_9BACI</name>
<evidence type="ECO:0000313" key="2">
    <source>
        <dbReference type="Proteomes" id="UP000032076"/>
    </source>
</evidence>
<comment type="caution">
    <text evidence="1">The sequence shown here is derived from an EMBL/GenBank/DDBJ whole genome shotgun (WGS) entry which is preliminary data.</text>
</comment>
<dbReference type="AlphaFoldDB" id="A0ABD4A8C3"/>
<dbReference type="Proteomes" id="UP000032076">
    <property type="component" value="Unassembled WGS sequence"/>
</dbReference>
<evidence type="ECO:0000313" key="1">
    <source>
        <dbReference type="EMBL" id="KIO73311.1"/>
    </source>
</evidence>
<organism evidence="1 2">
    <name type="scientific">Caldibacillus thermoamylovorans</name>
    <dbReference type="NCBI Taxonomy" id="35841"/>
    <lineage>
        <taxon>Bacteria</taxon>
        <taxon>Bacillati</taxon>
        <taxon>Bacillota</taxon>
        <taxon>Bacilli</taxon>
        <taxon>Bacillales</taxon>
        <taxon>Bacillaceae</taxon>
        <taxon>Caldibacillus</taxon>
    </lineage>
</organism>
<protein>
    <submittedName>
        <fullName evidence="1">Uncharacterized protein</fullName>
    </submittedName>
</protein>